<dbReference type="RefSeq" id="WP_352229676.1">
    <property type="nucleotide sequence ID" value="NZ_CP108135.1"/>
</dbReference>
<keyword evidence="2" id="KW-1185">Reference proteome</keyword>
<reference evidence="1 2" key="1">
    <citation type="submission" date="2022-10" db="EMBL/GenBank/DDBJ databases">
        <title>The complete genomes of actinobacterial strains from the NBC collection.</title>
        <authorList>
            <person name="Joergensen T.S."/>
            <person name="Alvarez Arevalo M."/>
            <person name="Sterndorff E.B."/>
            <person name="Faurdal D."/>
            <person name="Vuksanovic O."/>
            <person name="Mourched A.-S."/>
            <person name="Charusanti P."/>
            <person name="Shaw S."/>
            <person name="Blin K."/>
            <person name="Weber T."/>
        </authorList>
    </citation>
    <scope>NUCLEOTIDE SEQUENCE [LARGE SCALE GENOMIC DNA]</scope>
    <source>
        <strain evidence="1 2">NBC_00185</strain>
    </source>
</reference>
<sequence length="40" mass="4623">MPHNVKAWTHVQPDKVVLYIDESLITDEEARKIEASDWSA</sequence>
<protein>
    <submittedName>
        <fullName evidence="1">Uncharacterized protein</fullName>
    </submittedName>
</protein>
<name>A0ABZ1KG16_9ACTN</name>
<proteinExistence type="predicted"/>
<dbReference type="EMBL" id="CP108135">
    <property type="protein sequence ID" value="WTP69320.1"/>
    <property type="molecule type" value="Genomic_DNA"/>
</dbReference>
<evidence type="ECO:0000313" key="2">
    <source>
        <dbReference type="Proteomes" id="UP001622496"/>
    </source>
</evidence>
<dbReference type="Proteomes" id="UP001622496">
    <property type="component" value="Chromosome"/>
</dbReference>
<organism evidence="1 2">
    <name type="scientific">[Kitasatospora] papulosa</name>
    <dbReference type="NCBI Taxonomy" id="1464011"/>
    <lineage>
        <taxon>Bacteria</taxon>
        <taxon>Bacillati</taxon>
        <taxon>Actinomycetota</taxon>
        <taxon>Actinomycetes</taxon>
        <taxon>Kitasatosporales</taxon>
        <taxon>Streptomycetaceae</taxon>
        <taxon>Streptomyces</taxon>
    </lineage>
</organism>
<evidence type="ECO:0000313" key="1">
    <source>
        <dbReference type="EMBL" id="WTP69320.1"/>
    </source>
</evidence>
<gene>
    <name evidence="1" type="ORF">OG560_29430</name>
</gene>
<accession>A0ABZ1KG16</accession>